<accession>A0A2T2WVS8</accession>
<dbReference type="GO" id="GO:0003700">
    <property type="term" value="F:DNA-binding transcription factor activity"/>
    <property type="evidence" value="ECO:0007669"/>
    <property type="project" value="InterPro"/>
</dbReference>
<protein>
    <recommendedName>
        <fullName evidence="4">HTH marR-type domain-containing protein</fullName>
    </recommendedName>
</protein>
<keyword evidence="2" id="KW-0238">DNA-binding</keyword>
<dbReference type="SUPFAM" id="SSF46785">
    <property type="entry name" value="Winged helix' DNA-binding domain"/>
    <property type="match status" value="1"/>
</dbReference>
<dbReference type="PANTHER" id="PTHR42756:SF1">
    <property type="entry name" value="TRANSCRIPTIONAL REPRESSOR OF EMRAB OPERON"/>
    <property type="match status" value="1"/>
</dbReference>
<dbReference type="AlphaFoldDB" id="A0A2T2WVS8"/>
<dbReference type="EMBL" id="PXYT01000037">
    <property type="protein sequence ID" value="PSR26322.1"/>
    <property type="molecule type" value="Genomic_DNA"/>
</dbReference>
<dbReference type="InterPro" id="IPR036390">
    <property type="entry name" value="WH_DNA-bd_sf"/>
</dbReference>
<organism evidence="5 6">
    <name type="scientific">Sulfobacillus benefaciens</name>
    <dbReference type="NCBI Taxonomy" id="453960"/>
    <lineage>
        <taxon>Bacteria</taxon>
        <taxon>Bacillati</taxon>
        <taxon>Bacillota</taxon>
        <taxon>Clostridia</taxon>
        <taxon>Eubacteriales</taxon>
        <taxon>Clostridiales Family XVII. Incertae Sedis</taxon>
        <taxon>Sulfobacillus</taxon>
    </lineage>
</organism>
<evidence type="ECO:0000259" key="4">
    <source>
        <dbReference type="PROSITE" id="PS50995"/>
    </source>
</evidence>
<dbReference type="InterPro" id="IPR000835">
    <property type="entry name" value="HTH_MarR-typ"/>
</dbReference>
<dbReference type="PANTHER" id="PTHR42756">
    <property type="entry name" value="TRANSCRIPTIONAL REGULATOR, MARR"/>
    <property type="match status" value="1"/>
</dbReference>
<dbReference type="Gene3D" id="1.10.10.10">
    <property type="entry name" value="Winged helix-like DNA-binding domain superfamily/Winged helix DNA-binding domain"/>
    <property type="match status" value="1"/>
</dbReference>
<dbReference type="Proteomes" id="UP000242699">
    <property type="component" value="Unassembled WGS sequence"/>
</dbReference>
<dbReference type="Pfam" id="PF12802">
    <property type="entry name" value="MarR_2"/>
    <property type="match status" value="1"/>
</dbReference>
<evidence type="ECO:0000256" key="3">
    <source>
        <dbReference type="ARBA" id="ARBA00023163"/>
    </source>
</evidence>
<proteinExistence type="predicted"/>
<keyword evidence="1" id="KW-0805">Transcription regulation</keyword>
<sequence length="148" mass="17415">MDREELAVELQKLIREIQRGFRPHPKTLTLRPGEMRALWIVARHGPLRKSDLADILGISKPLVSSLARTLENLGLITQSVPERDHRRRVIALSEKGQHVLDEMRALRQERMTALFERLTEEEQEMLYHLLQKLREPGEEEAEPRQRMR</sequence>
<dbReference type="InterPro" id="IPR036388">
    <property type="entry name" value="WH-like_DNA-bd_sf"/>
</dbReference>
<keyword evidence="3" id="KW-0804">Transcription</keyword>
<dbReference type="SMART" id="SM00347">
    <property type="entry name" value="HTH_MARR"/>
    <property type="match status" value="1"/>
</dbReference>
<gene>
    <name evidence="5" type="ORF">C7B43_14040</name>
</gene>
<reference evidence="5 6" key="1">
    <citation type="journal article" date="2014" name="BMC Genomics">
        <title>Comparison of environmental and isolate Sulfobacillus genomes reveals diverse carbon, sulfur, nitrogen, and hydrogen metabolisms.</title>
        <authorList>
            <person name="Justice N.B."/>
            <person name="Norman A."/>
            <person name="Brown C.T."/>
            <person name="Singh A."/>
            <person name="Thomas B.C."/>
            <person name="Banfield J.F."/>
        </authorList>
    </citation>
    <scope>NUCLEOTIDE SEQUENCE [LARGE SCALE GENOMIC DNA]</scope>
    <source>
        <strain evidence="5">AMDSBA1</strain>
    </source>
</reference>
<dbReference type="PRINTS" id="PR00598">
    <property type="entry name" value="HTHMARR"/>
</dbReference>
<dbReference type="GO" id="GO:0003677">
    <property type="term" value="F:DNA binding"/>
    <property type="evidence" value="ECO:0007669"/>
    <property type="project" value="UniProtKB-KW"/>
</dbReference>
<name>A0A2T2WVS8_9FIRM</name>
<evidence type="ECO:0000256" key="2">
    <source>
        <dbReference type="ARBA" id="ARBA00023125"/>
    </source>
</evidence>
<evidence type="ECO:0000256" key="1">
    <source>
        <dbReference type="ARBA" id="ARBA00023015"/>
    </source>
</evidence>
<evidence type="ECO:0000313" key="5">
    <source>
        <dbReference type="EMBL" id="PSR26322.1"/>
    </source>
</evidence>
<comment type="caution">
    <text evidence="5">The sequence shown here is derived from an EMBL/GenBank/DDBJ whole genome shotgun (WGS) entry which is preliminary data.</text>
</comment>
<feature type="domain" description="HTH marR-type" evidence="4">
    <location>
        <begin position="3"/>
        <end position="135"/>
    </location>
</feature>
<dbReference type="PROSITE" id="PS50995">
    <property type="entry name" value="HTH_MARR_2"/>
    <property type="match status" value="1"/>
</dbReference>
<evidence type="ECO:0000313" key="6">
    <source>
        <dbReference type="Proteomes" id="UP000242699"/>
    </source>
</evidence>